<accession>A0ABW5XWG7</accession>
<gene>
    <name evidence="2" type="ORF">ACFSY7_02185</name>
</gene>
<dbReference type="PROSITE" id="PS51257">
    <property type="entry name" value="PROKAR_LIPOPROTEIN"/>
    <property type="match status" value="1"/>
</dbReference>
<reference evidence="3" key="1">
    <citation type="journal article" date="2019" name="Int. J. Syst. Evol. Microbiol.">
        <title>The Global Catalogue of Microorganisms (GCM) 10K type strain sequencing project: providing services to taxonomists for standard genome sequencing and annotation.</title>
        <authorList>
            <consortium name="The Broad Institute Genomics Platform"/>
            <consortium name="The Broad Institute Genome Sequencing Center for Infectious Disease"/>
            <person name="Wu L."/>
            <person name="Ma J."/>
        </authorList>
    </citation>
    <scope>NUCLEOTIDE SEQUENCE [LARGE SCALE GENOMIC DNA]</scope>
    <source>
        <strain evidence="3">KCTC 33522</strain>
    </source>
</reference>
<sequence>MKKIKYFISLFGIVSIFLVGCSNVIENEERYIQVQHRIGDENKYANFKEITNNEQVQKVKDILNEINWEHAKVNMTHPPDYRFIFPYKNPKIESKAVTYELWITPNNDKVELVIDAESNYIQLDTRNSAELFEILVGEELSNQK</sequence>
<dbReference type="InterPro" id="IPR058780">
    <property type="entry name" value="YhfM-like_dom"/>
</dbReference>
<proteinExistence type="predicted"/>
<dbReference type="RefSeq" id="WP_380146641.1">
    <property type="nucleotide sequence ID" value="NZ_JBHUOR010000012.1"/>
</dbReference>
<dbReference type="EMBL" id="JBHUOR010000012">
    <property type="protein sequence ID" value="MFD2867310.1"/>
    <property type="molecule type" value="Genomic_DNA"/>
</dbReference>
<dbReference type="Pfam" id="PF26353">
    <property type="entry name" value="YhfM"/>
    <property type="match status" value="1"/>
</dbReference>
<keyword evidence="3" id="KW-1185">Reference proteome</keyword>
<evidence type="ECO:0000313" key="3">
    <source>
        <dbReference type="Proteomes" id="UP001597568"/>
    </source>
</evidence>
<name>A0ABW5XWG7_9BACL</name>
<evidence type="ECO:0000259" key="1">
    <source>
        <dbReference type="Pfam" id="PF26353"/>
    </source>
</evidence>
<dbReference type="Proteomes" id="UP001597568">
    <property type="component" value="Unassembled WGS sequence"/>
</dbReference>
<feature type="domain" description="YhfM-like" evidence="1">
    <location>
        <begin position="32"/>
        <end position="135"/>
    </location>
</feature>
<organism evidence="2 3">
    <name type="scientific">Kurthia populi</name>
    <dbReference type="NCBI Taxonomy" id="1562132"/>
    <lineage>
        <taxon>Bacteria</taxon>
        <taxon>Bacillati</taxon>
        <taxon>Bacillota</taxon>
        <taxon>Bacilli</taxon>
        <taxon>Bacillales</taxon>
        <taxon>Caryophanaceae</taxon>
        <taxon>Kurthia</taxon>
    </lineage>
</organism>
<protein>
    <recommendedName>
        <fullName evidence="1">YhfM-like domain-containing protein</fullName>
    </recommendedName>
</protein>
<evidence type="ECO:0000313" key="2">
    <source>
        <dbReference type="EMBL" id="MFD2867310.1"/>
    </source>
</evidence>
<comment type="caution">
    <text evidence="2">The sequence shown here is derived from an EMBL/GenBank/DDBJ whole genome shotgun (WGS) entry which is preliminary data.</text>
</comment>